<feature type="region of interest" description="Disordered" evidence="3">
    <location>
        <begin position="177"/>
        <end position="223"/>
    </location>
</feature>
<feature type="compositionally biased region" description="Basic and acidic residues" evidence="3">
    <location>
        <begin position="18"/>
        <end position="27"/>
    </location>
</feature>
<keyword evidence="6" id="KW-1185">Reference proteome</keyword>
<dbReference type="EMBL" id="UYSL01021111">
    <property type="protein sequence ID" value="VDL77256.1"/>
    <property type="molecule type" value="Genomic_DNA"/>
</dbReference>
<accession>A0A0N4YB51</accession>
<dbReference type="InterPro" id="IPR006578">
    <property type="entry name" value="MADF-dom"/>
</dbReference>
<keyword evidence="2" id="KW-0479">Metal-binding</keyword>
<feature type="region of interest" description="Disordered" evidence="3">
    <location>
        <begin position="18"/>
        <end position="37"/>
    </location>
</feature>
<evidence type="ECO:0000256" key="2">
    <source>
        <dbReference type="ARBA" id="ARBA00022723"/>
    </source>
</evidence>
<reference evidence="5 6" key="2">
    <citation type="submission" date="2018-11" db="EMBL/GenBank/DDBJ databases">
        <authorList>
            <consortium name="Pathogen Informatics"/>
        </authorList>
    </citation>
    <scope>NUCLEOTIDE SEQUENCE [LARGE SCALE GENOMIC DNA]</scope>
</reference>
<dbReference type="GO" id="GO:0046872">
    <property type="term" value="F:metal ion binding"/>
    <property type="evidence" value="ECO:0007669"/>
    <property type="project" value="UniProtKB-KW"/>
</dbReference>
<comment type="cofactor">
    <cofactor evidence="1">
        <name>a divalent metal cation</name>
        <dbReference type="ChEBI" id="CHEBI:60240"/>
    </cofactor>
</comment>
<dbReference type="Proteomes" id="UP000271162">
    <property type="component" value="Unassembled WGS sequence"/>
</dbReference>
<dbReference type="PROSITE" id="PS51029">
    <property type="entry name" value="MADF"/>
    <property type="match status" value="1"/>
</dbReference>
<feature type="domain" description="MADF" evidence="4">
    <location>
        <begin position="73"/>
        <end position="170"/>
    </location>
</feature>
<evidence type="ECO:0000313" key="7">
    <source>
        <dbReference type="WBParaSite" id="NBR_0001366601-mRNA-1"/>
    </source>
</evidence>
<dbReference type="InterPro" id="IPR039353">
    <property type="entry name" value="TF_Adf1"/>
</dbReference>
<dbReference type="Pfam" id="PF13359">
    <property type="entry name" value="DDE_Tnp_4"/>
    <property type="match status" value="1"/>
</dbReference>
<reference evidence="7" key="1">
    <citation type="submission" date="2017-02" db="UniProtKB">
        <authorList>
            <consortium name="WormBaseParasite"/>
        </authorList>
    </citation>
    <scope>IDENTIFICATION</scope>
</reference>
<dbReference type="AlphaFoldDB" id="A0A0N4YB51"/>
<proteinExistence type="predicted"/>
<gene>
    <name evidence="5" type="ORF">NBR_LOCUS13667</name>
</gene>
<evidence type="ECO:0000256" key="3">
    <source>
        <dbReference type="SAM" id="MobiDB-lite"/>
    </source>
</evidence>
<dbReference type="PANTHER" id="PTHR12243:SF67">
    <property type="entry name" value="COREPRESSOR OF PANGOLIN, ISOFORM A-RELATED"/>
    <property type="match status" value="1"/>
</dbReference>
<dbReference type="WBParaSite" id="NBR_0001366601-mRNA-1">
    <property type="protein sequence ID" value="NBR_0001366601-mRNA-1"/>
    <property type="gene ID" value="NBR_0001366601"/>
</dbReference>
<feature type="compositionally biased region" description="Low complexity" evidence="3">
    <location>
        <begin position="181"/>
        <end position="191"/>
    </location>
</feature>
<feature type="compositionally biased region" description="Polar residues" evidence="3">
    <location>
        <begin position="199"/>
        <end position="212"/>
    </location>
</feature>
<dbReference type="PANTHER" id="PTHR12243">
    <property type="entry name" value="MADF DOMAIN TRANSCRIPTION FACTOR"/>
    <property type="match status" value="1"/>
</dbReference>
<dbReference type="InterPro" id="IPR027806">
    <property type="entry name" value="HARBI1_dom"/>
</dbReference>
<evidence type="ECO:0000259" key="4">
    <source>
        <dbReference type="PROSITE" id="PS51029"/>
    </source>
</evidence>
<evidence type="ECO:0000313" key="6">
    <source>
        <dbReference type="Proteomes" id="UP000271162"/>
    </source>
</evidence>
<dbReference type="Pfam" id="PF10545">
    <property type="entry name" value="MADF_DNA_bdg"/>
    <property type="match status" value="1"/>
</dbReference>
<organism evidence="7">
    <name type="scientific">Nippostrongylus brasiliensis</name>
    <name type="common">Rat hookworm</name>
    <dbReference type="NCBI Taxonomy" id="27835"/>
    <lineage>
        <taxon>Eukaryota</taxon>
        <taxon>Metazoa</taxon>
        <taxon>Ecdysozoa</taxon>
        <taxon>Nematoda</taxon>
        <taxon>Chromadorea</taxon>
        <taxon>Rhabditida</taxon>
        <taxon>Rhabditina</taxon>
        <taxon>Rhabditomorpha</taxon>
        <taxon>Strongyloidea</taxon>
        <taxon>Heligmosomidae</taxon>
        <taxon>Nippostrongylus</taxon>
    </lineage>
</organism>
<name>A0A0N4YB51_NIPBR</name>
<sequence>MSLRRALSPLHSDAACEEEKVFKRESPEPTFTNGRPVVNNRFSPITRRKLSARSARRVVVDAQQFWTDDMRMTLINEVMACPSLWDVRQPSYRDKQRAAFTWMRVADNVNIAHQTAFNVTSVRKQWKNMKDAFFKKHRSMQGMATDSSAVDLPARWRFMAPMQFLLGTVDTGRRWSNVGGSSASAPSTCSVSDDEVEPQCSTSSSQCRSVDASSLPPRKRPAEPIPLKDAVMVRICDTLEGLQGGRQIDYHDALALKMIDHIDRDVEALLEALLMLLLTDNHRPYVTEAHVPFLETRFRMFDSYLCSMSPSGFYNYLRLYPDDFEALHARLAARLSHLPSHRARLYPDIELHGSAFPTPTPSTWANAVEAFRRQWDYPAAMGALDGKYIACVCPSRSGSTFFNYKGHYSIVLLALVDANYRCIIYDLGASGRSSDAGIFLSSPMKTYLEEHESEFPPPIQVGNVGKGFRLTKRFIRPYPANDADVERAYFNLKLSRFRLLLRPIYASPDNVKSITLAIMILHNLLVDSIGGNAVAERYGICDAHVGDEMDDVEGDVVNDEFGLLTVAYPGANTALLHR</sequence>
<evidence type="ECO:0000313" key="5">
    <source>
        <dbReference type="EMBL" id="VDL77256.1"/>
    </source>
</evidence>
<dbReference type="SMART" id="SM00595">
    <property type="entry name" value="MADF"/>
    <property type="match status" value="1"/>
</dbReference>
<dbReference type="STRING" id="27835.A0A0N4YB51"/>
<evidence type="ECO:0000256" key="1">
    <source>
        <dbReference type="ARBA" id="ARBA00001968"/>
    </source>
</evidence>
<protein>
    <submittedName>
        <fullName evidence="7">MADF domain-containing protein</fullName>
    </submittedName>
</protein>